<dbReference type="Gene3D" id="2.60.40.150">
    <property type="entry name" value="C2 domain"/>
    <property type="match status" value="1"/>
</dbReference>
<proteinExistence type="inferred from homology"/>
<protein>
    <recommendedName>
        <fullName evidence="3">C2 DOCK-type domain-containing protein</fullName>
    </recommendedName>
</protein>
<feature type="domain" description="C2 DOCK-type" evidence="3">
    <location>
        <begin position="45"/>
        <end position="216"/>
    </location>
</feature>
<dbReference type="GO" id="GO:0005085">
    <property type="term" value="F:guanyl-nucleotide exchange factor activity"/>
    <property type="evidence" value="ECO:0007669"/>
    <property type="project" value="InterPro"/>
</dbReference>
<gene>
    <name evidence="4" type="ORF">XAT740_LOCUS60848</name>
</gene>
<keyword evidence="5" id="KW-1185">Reference proteome</keyword>
<reference evidence="4" key="1">
    <citation type="submission" date="2021-02" db="EMBL/GenBank/DDBJ databases">
        <authorList>
            <person name="Nowell W R."/>
        </authorList>
    </citation>
    <scope>NUCLEOTIDE SEQUENCE</scope>
</reference>
<dbReference type="Proteomes" id="UP000663828">
    <property type="component" value="Unassembled WGS sequence"/>
</dbReference>
<dbReference type="Pfam" id="PF14429">
    <property type="entry name" value="DOCK-C2"/>
    <property type="match status" value="1"/>
</dbReference>
<dbReference type="GO" id="GO:0007264">
    <property type="term" value="P:small GTPase-mediated signal transduction"/>
    <property type="evidence" value="ECO:0007669"/>
    <property type="project" value="InterPro"/>
</dbReference>
<dbReference type="InterPro" id="IPR035892">
    <property type="entry name" value="C2_domain_sf"/>
</dbReference>
<evidence type="ECO:0000256" key="1">
    <source>
        <dbReference type="PROSITE-ProRule" id="PRU00983"/>
    </source>
</evidence>
<accession>A0A816H3J6</accession>
<feature type="non-terminal residue" evidence="4">
    <location>
        <position position="1"/>
    </location>
</feature>
<organism evidence="4 5">
    <name type="scientific">Adineta ricciae</name>
    <name type="common">Rotifer</name>
    <dbReference type="NCBI Taxonomy" id="249248"/>
    <lineage>
        <taxon>Eukaryota</taxon>
        <taxon>Metazoa</taxon>
        <taxon>Spiralia</taxon>
        <taxon>Gnathifera</taxon>
        <taxon>Rotifera</taxon>
        <taxon>Eurotatoria</taxon>
        <taxon>Bdelloidea</taxon>
        <taxon>Adinetida</taxon>
        <taxon>Adinetidae</taxon>
        <taxon>Adineta</taxon>
    </lineage>
</organism>
<dbReference type="PANTHER" id="PTHR23317">
    <property type="entry name" value="DEDICATOR OF CYTOKINESIS DOCK"/>
    <property type="match status" value="1"/>
</dbReference>
<feature type="region of interest" description="Disordered" evidence="2">
    <location>
        <begin position="372"/>
        <end position="401"/>
    </location>
</feature>
<evidence type="ECO:0000313" key="5">
    <source>
        <dbReference type="Proteomes" id="UP000663828"/>
    </source>
</evidence>
<comment type="caution">
    <text evidence="4">The sequence shown here is derived from an EMBL/GenBank/DDBJ whole genome shotgun (WGS) entry which is preliminary data.</text>
</comment>
<comment type="similarity">
    <text evidence="1">Belongs to the DOCK family.</text>
</comment>
<evidence type="ECO:0000313" key="4">
    <source>
        <dbReference type="EMBL" id="CAF1682218.1"/>
    </source>
</evidence>
<dbReference type="PANTHER" id="PTHR23317:SF76">
    <property type="entry name" value="LD20667P"/>
    <property type="match status" value="1"/>
</dbReference>
<evidence type="ECO:0000256" key="2">
    <source>
        <dbReference type="SAM" id="MobiDB-lite"/>
    </source>
</evidence>
<dbReference type="EMBL" id="CAJNOR010015421">
    <property type="protein sequence ID" value="CAF1682218.1"/>
    <property type="molecule type" value="Genomic_DNA"/>
</dbReference>
<dbReference type="InterPro" id="IPR026791">
    <property type="entry name" value="DOCK"/>
</dbReference>
<dbReference type="PROSITE" id="PS51650">
    <property type="entry name" value="C2_DOCK"/>
    <property type="match status" value="1"/>
</dbReference>
<dbReference type="InterPro" id="IPR027007">
    <property type="entry name" value="C2_DOCK-type_domain"/>
</dbReference>
<evidence type="ECO:0000259" key="3">
    <source>
        <dbReference type="PROSITE" id="PS51650"/>
    </source>
</evidence>
<sequence>GDTVDCCLDAQLNRLKPYTDDTKRPIKELLEFPPREIYLPHTSYRNLLYIYPLSVNLSNLTTRGSTSARNIAVKIQLMGGEEEIFALPLIFGKSSGQEMVKEIYSPVLYHSKSPSFYDEVKLRLPAVLDENHHLFFTFSHISCQPKENAPVETPIGYTWLPLLNNNQLVHGDFNLPVAYDRPPHNYSLVPPTNHDVNNVKWADSHKPLFSVSIRPCSTIHSLDERLENFFHMYNQLRKQAYANHHHHHHSHYQITDKDFKQAIMDTVWAQAEKLIQFLYILLDTLLSLLVRAPVLNGHVLNINQTCFETLTKIIQRIQRDLLADLNDTHGRNRLLLTYIHYECTLHTPNETDVSAISSKSASLRPSSLYFNRRVPRSTSNPDLPSPSLSPEDEMALAAANG</sequence>
<name>A0A816H3J6_ADIRI</name>
<feature type="compositionally biased region" description="Low complexity" evidence="2">
    <location>
        <begin position="379"/>
        <end position="389"/>
    </location>
</feature>
<feature type="non-terminal residue" evidence="4">
    <location>
        <position position="401"/>
    </location>
</feature>
<dbReference type="AlphaFoldDB" id="A0A816H3J6"/>